<protein>
    <recommendedName>
        <fullName evidence="7">Major facilitator superfamily (MFS) profile domain-containing protein</fullName>
    </recommendedName>
</protein>
<dbReference type="InterPro" id="IPR036259">
    <property type="entry name" value="MFS_trans_sf"/>
</dbReference>
<dbReference type="GO" id="GO:0022857">
    <property type="term" value="F:transmembrane transporter activity"/>
    <property type="evidence" value="ECO:0007669"/>
    <property type="project" value="InterPro"/>
</dbReference>
<feature type="domain" description="Major facilitator superfamily (MFS) profile" evidence="7">
    <location>
        <begin position="1"/>
        <end position="425"/>
    </location>
</feature>
<evidence type="ECO:0000256" key="5">
    <source>
        <dbReference type="ARBA" id="ARBA00023136"/>
    </source>
</evidence>
<organism evidence="8">
    <name type="scientific">Palpitomonas bilix</name>
    <dbReference type="NCBI Taxonomy" id="652834"/>
    <lineage>
        <taxon>Eukaryota</taxon>
        <taxon>Eukaryota incertae sedis</taxon>
    </lineage>
</organism>
<gene>
    <name evidence="8" type="ORF">PBIL07802_LOCUS29278</name>
</gene>
<keyword evidence="3 6" id="KW-0812">Transmembrane</keyword>
<dbReference type="PANTHER" id="PTHR23511">
    <property type="entry name" value="SYNAPTIC VESICLE GLYCOPROTEIN 2"/>
    <property type="match status" value="1"/>
</dbReference>
<dbReference type="InterPro" id="IPR005828">
    <property type="entry name" value="MFS_sugar_transport-like"/>
</dbReference>
<dbReference type="EMBL" id="HBIB01044760">
    <property type="protein sequence ID" value="CAE0266936.1"/>
    <property type="molecule type" value="Transcribed_RNA"/>
</dbReference>
<reference evidence="8" key="1">
    <citation type="submission" date="2021-01" db="EMBL/GenBank/DDBJ databases">
        <authorList>
            <person name="Corre E."/>
            <person name="Pelletier E."/>
            <person name="Niang G."/>
            <person name="Scheremetjew M."/>
            <person name="Finn R."/>
            <person name="Kale V."/>
            <person name="Holt S."/>
            <person name="Cochrane G."/>
            <person name="Meng A."/>
            <person name="Brown T."/>
            <person name="Cohen L."/>
        </authorList>
    </citation>
    <scope>NUCLEOTIDE SEQUENCE</scope>
    <source>
        <strain evidence="8">NIES-2562</strain>
    </source>
</reference>
<feature type="transmembrane region" description="Helical" evidence="6">
    <location>
        <begin position="315"/>
        <end position="338"/>
    </location>
</feature>
<feature type="transmembrane region" description="Helical" evidence="6">
    <location>
        <begin position="155"/>
        <end position="174"/>
    </location>
</feature>
<dbReference type="GO" id="GO:0016020">
    <property type="term" value="C:membrane"/>
    <property type="evidence" value="ECO:0007669"/>
    <property type="project" value="UniProtKB-SubCell"/>
</dbReference>
<feature type="transmembrane region" description="Helical" evidence="6">
    <location>
        <begin position="66"/>
        <end position="84"/>
    </location>
</feature>
<sequence>MLACIMGWLGDGMKPLLLSFILPSMAKDWPETSSIERGLVASSLFLGMLIGSFIFGTVADKIGRKSTLAITSIFAIGFTVAASFSPTPWVLMLFEMGLGFGVGGNLPVCYTLFVEFIPQKRRGFYLALLATAWSAGEVIAAAIAWGVMAEHGWRRLLQISTIPTGAILFVLPFIPESPRFLLMRMKGRRAFSILQKIGNRNRRPIPSHIEGLIPYHSTTSSGVSSRKRELLAPLKRLFNKQNRKQTVILWLMWLCASCGLLGVIIFLPDYFHAKGIGNMSIYEDIFLSTTGNVPGIIVAAFLIETRLGRKKTMAILSFLCAAFIFVLGPVSSATYLIVASAISKFFLYGLWAAIDAYTPESYSTQERSTGSAAANCWARIAGLASPPIFSALLEAQMSIWVPIGIWVALFIATGVLALLLPRETMGRDIDEVDEDNVALGSIEMMGDEEMDRQ</sequence>
<dbReference type="CDD" id="cd17316">
    <property type="entry name" value="MFS_SV2_like"/>
    <property type="match status" value="1"/>
</dbReference>
<dbReference type="InterPro" id="IPR020846">
    <property type="entry name" value="MFS_dom"/>
</dbReference>
<name>A0A7S3LVU5_9EUKA</name>
<feature type="transmembrane region" description="Helical" evidence="6">
    <location>
        <begin position="247"/>
        <end position="265"/>
    </location>
</feature>
<evidence type="ECO:0000313" key="8">
    <source>
        <dbReference type="EMBL" id="CAE0266936.1"/>
    </source>
</evidence>
<dbReference type="Pfam" id="PF00083">
    <property type="entry name" value="Sugar_tr"/>
    <property type="match status" value="1"/>
</dbReference>
<keyword evidence="4 6" id="KW-1133">Transmembrane helix</keyword>
<feature type="transmembrane region" description="Helical" evidence="6">
    <location>
        <begin position="42"/>
        <end position="59"/>
    </location>
</feature>
<dbReference type="PANTHER" id="PTHR23511:SF5">
    <property type="entry name" value="MAJOR FACILITATOR-TYPE TRANSPORTER HXNZ-RELATED"/>
    <property type="match status" value="1"/>
</dbReference>
<feature type="transmembrane region" description="Helical" evidence="6">
    <location>
        <begin position="399"/>
        <end position="420"/>
    </location>
</feature>
<dbReference type="AlphaFoldDB" id="A0A7S3LVU5"/>
<evidence type="ECO:0000256" key="3">
    <source>
        <dbReference type="ARBA" id="ARBA00022692"/>
    </source>
</evidence>
<keyword evidence="5 6" id="KW-0472">Membrane</keyword>
<dbReference type="Gene3D" id="1.20.1250.20">
    <property type="entry name" value="MFS general substrate transporter like domains"/>
    <property type="match status" value="1"/>
</dbReference>
<proteinExistence type="predicted"/>
<feature type="transmembrane region" description="Helical" evidence="6">
    <location>
        <begin position="90"/>
        <end position="113"/>
    </location>
</feature>
<evidence type="ECO:0000256" key="2">
    <source>
        <dbReference type="ARBA" id="ARBA00022448"/>
    </source>
</evidence>
<evidence type="ECO:0000256" key="1">
    <source>
        <dbReference type="ARBA" id="ARBA00004141"/>
    </source>
</evidence>
<keyword evidence="2" id="KW-0813">Transport</keyword>
<comment type="subcellular location">
    <subcellularLocation>
        <location evidence="1">Membrane</location>
        <topology evidence="1">Multi-pass membrane protein</topology>
    </subcellularLocation>
</comment>
<feature type="transmembrane region" description="Helical" evidence="6">
    <location>
        <begin position="125"/>
        <end position="149"/>
    </location>
</feature>
<accession>A0A7S3LVU5</accession>
<feature type="transmembrane region" description="Helical" evidence="6">
    <location>
        <begin position="285"/>
        <end position="303"/>
    </location>
</feature>
<evidence type="ECO:0000259" key="7">
    <source>
        <dbReference type="PROSITE" id="PS50850"/>
    </source>
</evidence>
<evidence type="ECO:0000256" key="6">
    <source>
        <dbReference type="SAM" id="Phobius"/>
    </source>
</evidence>
<dbReference type="PROSITE" id="PS50850">
    <property type="entry name" value="MFS"/>
    <property type="match status" value="1"/>
</dbReference>
<evidence type="ECO:0000256" key="4">
    <source>
        <dbReference type="ARBA" id="ARBA00022989"/>
    </source>
</evidence>
<dbReference type="SUPFAM" id="SSF103473">
    <property type="entry name" value="MFS general substrate transporter"/>
    <property type="match status" value="1"/>
</dbReference>